<comment type="subunit">
    <text evidence="3">Heterohexamer of two PFD-alpha type and four PFD-beta type subunits.</text>
</comment>
<dbReference type="GO" id="GO:0007017">
    <property type="term" value="P:microtubule-based process"/>
    <property type="evidence" value="ECO:0007669"/>
    <property type="project" value="TreeGrafter"/>
</dbReference>
<dbReference type="PANTHER" id="PTHR12409:SF0">
    <property type="entry name" value="PREFOLDIN SUBUNIT 3"/>
    <property type="match status" value="1"/>
</dbReference>
<dbReference type="InterPro" id="IPR009053">
    <property type="entry name" value="Prefoldin"/>
</dbReference>
<evidence type="ECO:0000256" key="1">
    <source>
        <dbReference type="ARBA" id="ARBA00010048"/>
    </source>
</evidence>
<comment type="function">
    <text evidence="3">Binds specifically to cytosolic chaperonin (c-CPN) and transfers target proteins to it. Binds to nascent polypeptide chain and promotes folding in an environment in which there are many competing pathways for nonnative proteins.</text>
</comment>
<dbReference type="Pfam" id="PF02996">
    <property type="entry name" value="Prefoldin"/>
    <property type="match status" value="1"/>
</dbReference>
<dbReference type="SUPFAM" id="SSF46579">
    <property type="entry name" value="Prefoldin"/>
    <property type="match status" value="1"/>
</dbReference>
<dbReference type="GO" id="GO:0006457">
    <property type="term" value="P:protein folding"/>
    <property type="evidence" value="ECO:0007669"/>
    <property type="project" value="UniProtKB-UniRule"/>
</dbReference>
<organism evidence="4">
    <name type="scientific">Polytomella parva</name>
    <dbReference type="NCBI Taxonomy" id="51329"/>
    <lineage>
        <taxon>Eukaryota</taxon>
        <taxon>Viridiplantae</taxon>
        <taxon>Chlorophyta</taxon>
        <taxon>core chlorophytes</taxon>
        <taxon>Chlorophyceae</taxon>
        <taxon>CS clade</taxon>
        <taxon>Chlamydomonadales</taxon>
        <taxon>Chlamydomonadaceae</taxon>
        <taxon>Polytomella</taxon>
    </lineage>
</organism>
<gene>
    <name evidence="4" type="ORF">PPAR00522_LOCUS14648</name>
</gene>
<dbReference type="GO" id="GO:0007021">
    <property type="term" value="P:tubulin complex assembly"/>
    <property type="evidence" value="ECO:0007669"/>
    <property type="project" value="TreeGrafter"/>
</dbReference>
<name>A0A7S0YJW8_9CHLO</name>
<keyword evidence="2 3" id="KW-0143">Chaperone</keyword>
<dbReference type="InterPro" id="IPR016655">
    <property type="entry name" value="PFD3"/>
</dbReference>
<dbReference type="PIRSF" id="PIRSF016396">
    <property type="entry name" value="Prefoldin_subunit_3"/>
    <property type="match status" value="1"/>
</dbReference>
<proteinExistence type="inferred from homology"/>
<dbReference type="AlphaFoldDB" id="A0A7S0YJW8"/>
<dbReference type="GO" id="GO:0015631">
    <property type="term" value="F:tubulin binding"/>
    <property type="evidence" value="ECO:0007669"/>
    <property type="project" value="TreeGrafter"/>
</dbReference>
<dbReference type="GO" id="GO:0005737">
    <property type="term" value="C:cytoplasm"/>
    <property type="evidence" value="ECO:0007669"/>
    <property type="project" value="TreeGrafter"/>
</dbReference>
<protein>
    <recommendedName>
        <fullName evidence="3">Prefoldin subunit 3</fullName>
    </recommendedName>
</protein>
<evidence type="ECO:0000256" key="3">
    <source>
        <dbReference type="PIRNR" id="PIRNR016396"/>
    </source>
</evidence>
<dbReference type="Gene3D" id="1.10.287.370">
    <property type="match status" value="1"/>
</dbReference>
<reference evidence="4" key="1">
    <citation type="submission" date="2021-01" db="EMBL/GenBank/DDBJ databases">
        <authorList>
            <person name="Corre E."/>
            <person name="Pelletier E."/>
            <person name="Niang G."/>
            <person name="Scheremetjew M."/>
            <person name="Finn R."/>
            <person name="Kale V."/>
            <person name="Holt S."/>
            <person name="Cochrane G."/>
            <person name="Meng A."/>
            <person name="Brown T."/>
            <person name="Cohen L."/>
        </authorList>
    </citation>
    <scope>NUCLEOTIDE SEQUENCE</scope>
    <source>
        <strain evidence="4">SAG 63-3</strain>
    </source>
</reference>
<dbReference type="PANTHER" id="PTHR12409">
    <property type="entry name" value="PREFOLDIN SUBUNIT 3"/>
    <property type="match status" value="1"/>
</dbReference>
<dbReference type="GO" id="GO:0009409">
    <property type="term" value="P:response to cold"/>
    <property type="evidence" value="ECO:0007669"/>
    <property type="project" value="UniProtKB-ARBA"/>
</dbReference>
<comment type="similarity">
    <text evidence="1 3">Belongs to the prefoldin subunit alpha family.</text>
</comment>
<evidence type="ECO:0000256" key="2">
    <source>
        <dbReference type="ARBA" id="ARBA00023186"/>
    </source>
</evidence>
<accession>A0A7S0YJW8</accession>
<evidence type="ECO:0000313" key="4">
    <source>
        <dbReference type="EMBL" id="CAD8780047.1"/>
    </source>
</evidence>
<dbReference type="EMBL" id="HBFM01022530">
    <property type="protein sequence ID" value="CAD8780047.1"/>
    <property type="molecule type" value="Transcribed_RNA"/>
</dbReference>
<dbReference type="GO" id="GO:0016272">
    <property type="term" value="C:prefoldin complex"/>
    <property type="evidence" value="ECO:0007669"/>
    <property type="project" value="UniProtKB-UniRule"/>
</dbReference>
<dbReference type="FunFam" id="1.10.287.370:FF:000001">
    <property type="entry name" value="Prefoldin subunit 3"/>
    <property type="match status" value="1"/>
</dbReference>
<sequence>MEGQEVAIPKAEFIEDVEKYMADKEVDKVLLELVDNIRIFRMKEQELLQKRARLAGKLPELQRSLDIVEEIIKAQENESEITTDFELSTGVYAKAQIKSVKTINLWLGANVMLEYPLDEAKQLLEQNLESCRSNLKINDENLDSMKDSITVSEVSQARIFNYDIQRRKMMKAQE</sequence>
<dbReference type="InterPro" id="IPR004127">
    <property type="entry name" value="Prefoldin_subunit_alpha"/>
</dbReference>
<dbReference type="CDD" id="cd23156">
    <property type="entry name" value="Prefoldin_3"/>
    <property type="match status" value="1"/>
</dbReference>